<protein>
    <submittedName>
        <fullName evidence="2">Uncharacterized protein</fullName>
    </submittedName>
</protein>
<dbReference type="AlphaFoldDB" id="A0A1V4J9W2"/>
<evidence type="ECO:0000313" key="2">
    <source>
        <dbReference type="EMBL" id="OPJ69073.1"/>
    </source>
</evidence>
<evidence type="ECO:0000256" key="1">
    <source>
        <dbReference type="SAM" id="MobiDB-lite"/>
    </source>
</evidence>
<feature type="region of interest" description="Disordered" evidence="1">
    <location>
        <begin position="1"/>
        <end position="30"/>
    </location>
</feature>
<evidence type="ECO:0000313" key="3">
    <source>
        <dbReference type="Proteomes" id="UP000190648"/>
    </source>
</evidence>
<dbReference type="Proteomes" id="UP000190648">
    <property type="component" value="Unassembled WGS sequence"/>
</dbReference>
<keyword evidence="3" id="KW-1185">Reference proteome</keyword>
<organism evidence="2 3">
    <name type="scientific">Patagioenas fasciata monilis</name>
    <dbReference type="NCBI Taxonomy" id="372326"/>
    <lineage>
        <taxon>Eukaryota</taxon>
        <taxon>Metazoa</taxon>
        <taxon>Chordata</taxon>
        <taxon>Craniata</taxon>
        <taxon>Vertebrata</taxon>
        <taxon>Euteleostomi</taxon>
        <taxon>Archelosauria</taxon>
        <taxon>Archosauria</taxon>
        <taxon>Dinosauria</taxon>
        <taxon>Saurischia</taxon>
        <taxon>Theropoda</taxon>
        <taxon>Coelurosauria</taxon>
        <taxon>Aves</taxon>
        <taxon>Neognathae</taxon>
        <taxon>Neoaves</taxon>
        <taxon>Columbimorphae</taxon>
        <taxon>Columbiformes</taxon>
        <taxon>Columbidae</taxon>
        <taxon>Patagioenas</taxon>
    </lineage>
</organism>
<proteinExistence type="predicted"/>
<comment type="caution">
    <text evidence="2">The sequence shown here is derived from an EMBL/GenBank/DDBJ whole genome shotgun (WGS) entry which is preliminary data.</text>
</comment>
<name>A0A1V4J9W2_PATFA</name>
<reference evidence="2 3" key="1">
    <citation type="submission" date="2016-02" db="EMBL/GenBank/DDBJ databases">
        <title>Band-tailed pigeon sequencing and assembly.</title>
        <authorList>
            <person name="Soares A.E."/>
            <person name="Novak B.J."/>
            <person name="Rice E.S."/>
            <person name="O'Connell B."/>
            <person name="Chang D."/>
            <person name="Weber S."/>
            <person name="Shapiro B."/>
        </authorList>
    </citation>
    <scope>NUCLEOTIDE SEQUENCE [LARGE SCALE GENOMIC DNA]</scope>
    <source>
        <strain evidence="2">BTP2013</strain>
        <tissue evidence="2">Blood</tissue>
    </source>
</reference>
<accession>A0A1V4J9W2</accession>
<dbReference type="EMBL" id="LSYS01008398">
    <property type="protein sequence ID" value="OPJ69073.1"/>
    <property type="molecule type" value="Genomic_DNA"/>
</dbReference>
<gene>
    <name evidence="2" type="ORF">AV530_013106</name>
</gene>
<sequence>MNPTWGAGSILRGSSFPRAPNLTKTEESSSKMCTVSRMAHQQLIFMAFPQEDMSWSAELPYVMLNIL</sequence>